<dbReference type="Proteomes" id="UP000023152">
    <property type="component" value="Unassembled WGS sequence"/>
</dbReference>
<keyword evidence="2" id="KW-1185">Reference proteome</keyword>
<sequence>DINLTMQLLFAFEQWKFQDKNEQNYKKKMDEFLERRCCDHNINLFSMFFSEMYKKNATEFAAGVIVNDGLPFAKKNKKT</sequence>
<protein>
    <submittedName>
        <fullName evidence="1">Uncharacterized protein</fullName>
    </submittedName>
</protein>
<proteinExistence type="predicted"/>
<gene>
    <name evidence="1" type="ORF">RFI_33637</name>
</gene>
<dbReference type="AlphaFoldDB" id="X6LSN3"/>
<accession>X6LSN3</accession>
<dbReference type="EMBL" id="ASPP01032175">
    <property type="protein sequence ID" value="ETO03765.1"/>
    <property type="molecule type" value="Genomic_DNA"/>
</dbReference>
<reference evidence="1 2" key="1">
    <citation type="journal article" date="2013" name="Curr. Biol.">
        <title>The Genome of the Foraminiferan Reticulomyxa filosa.</title>
        <authorList>
            <person name="Glockner G."/>
            <person name="Hulsmann N."/>
            <person name="Schleicher M."/>
            <person name="Noegel A.A."/>
            <person name="Eichinger L."/>
            <person name="Gallinger C."/>
            <person name="Pawlowski J."/>
            <person name="Sierra R."/>
            <person name="Euteneuer U."/>
            <person name="Pillet L."/>
            <person name="Moustafa A."/>
            <person name="Platzer M."/>
            <person name="Groth M."/>
            <person name="Szafranski K."/>
            <person name="Schliwa M."/>
        </authorList>
    </citation>
    <scope>NUCLEOTIDE SEQUENCE [LARGE SCALE GENOMIC DNA]</scope>
</reference>
<evidence type="ECO:0000313" key="2">
    <source>
        <dbReference type="Proteomes" id="UP000023152"/>
    </source>
</evidence>
<evidence type="ECO:0000313" key="1">
    <source>
        <dbReference type="EMBL" id="ETO03765.1"/>
    </source>
</evidence>
<comment type="caution">
    <text evidence="1">The sequence shown here is derived from an EMBL/GenBank/DDBJ whole genome shotgun (WGS) entry which is preliminary data.</text>
</comment>
<organism evidence="1 2">
    <name type="scientific">Reticulomyxa filosa</name>
    <dbReference type="NCBI Taxonomy" id="46433"/>
    <lineage>
        <taxon>Eukaryota</taxon>
        <taxon>Sar</taxon>
        <taxon>Rhizaria</taxon>
        <taxon>Retaria</taxon>
        <taxon>Foraminifera</taxon>
        <taxon>Monothalamids</taxon>
        <taxon>Reticulomyxidae</taxon>
        <taxon>Reticulomyxa</taxon>
    </lineage>
</organism>
<feature type="non-terminal residue" evidence="1">
    <location>
        <position position="1"/>
    </location>
</feature>
<name>X6LSN3_RETFI</name>